<dbReference type="RefSeq" id="WP_155614703.1">
    <property type="nucleotide sequence ID" value="NZ_WNZX01000008.1"/>
</dbReference>
<dbReference type="InterPro" id="IPR024524">
    <property type="entry name" value="DUF3800"/>
</dbReference>
<evidence type="ECO:0000313" key="2">
    <source>
        <dbReference type="EMBL" id="MUG71331.1"/>
    </source>
</evidence>
<accession>A0A7X2ZAM8</accession>
<comment type="caution">
    <text evidence="2">The sequence shown here is derived from an EMBL/GenBank/DDBJ whole genome shotgun (WGS) entry which is preliminary data.</text>
</comment>
<protein>
    <recommendedName>
        <fullName evidence="4">DUF3800 domain-containing protein</fullName>
    </recommendedName>
</protein>
<dbReference type="AlphaFoldDB" id="A0A7X2ZAM8"/>
<evidence type="ECO:0008006" key="4">
    <source>
        <dbReference type="Google" id="ProtNLM"/>
    </source>
</evidence>
<keyword evidence="3" id="KW-1185">Reference proteome</keyword>
<organism evidence="2 3">
    <name type="scientific">Paenibacillus validus</name>
    <dbReference type="NCBI Taxonomy" id="44253"/>
    <lineage>
        <taxon>Bacteria</taxon>
        <taxon>Bacillati</taxon>
        <taxon>Bacillota</taxon>
        <taxon>Bacilli</taxon>
        <taxon>Bacillales</taxon>
        <taxon>Paenibacillaceae</taxon>
        <taxon>Paenibacillus</taxon>
    </lineage>
</organism>
<dbReference type="Pfam" id="PF12686">
    <property type="entry name" value="DUF3800"/>
    <property type="match status" value="1"/>
</dbReference>
<proteinExistence type="predicted"/>
<reference evidence="2 3" key="1">
    <citation type="submission" date="2019-11" db="EMBL/GenBank/DDBJ databases">
        <title>Draft genome sequences of five Paenibacillus species of dairy origin.</title>
        <authorList>
            <person name="Olajide A.M."/>
            <person name="Chen S."/>
            <person name="Lapointe G."/>
        </authorList>
    </citation>
    <scope>NUCLEOTIDE SEQUENCE [LARGE SCALE GENOMIC DNA]</scope>
    <source>
        <strain evidence="2 3">2CS3</strain>
    </source>
</reference>
<dbReference type="Proteomes" id="UP000450917">
    <property type="component" value="Unassembled WGS sequence"/>
</dbReference>
<evidence type="ECO:0000313" key="3">
    <source>
        <dbReference type="Proteomes" id="UP000450917"/>
    </source>
</evidence>
<evidence type="ECO:0000256" key="1">
    <source>
        <dbReference type="SAM" id="Coils"/>
    </source>
</evidence>
<name>A0A7X2ZAM8_9BACL</name>
<gene>
    <name evidence="2" type="ORF">GNP93_11635</name>
</gene>
<feature type="coiled-coil region" evidence="1">
    <location>
        <begin position="358"/>
        <end position="386"/>
    </location>
</feature>
<dbReference type="EMBL" id="WNZX01000008">
    <property type="protein sequence ID" value="MUG71331.1"/>
    <property type="molecule type" value="Genomic_DNA"/>
</dbReference>
<sequence>MPHSHFEAYIDESGNTGLDLFGDKEQPFFWTGTIVVEEKISLPYDVYELAQSEGKKELHGNELGLGRIDRLADRLIQIIEGIDARFHFTRTEKKHIPTMRFADAILDNVNNAAVGHMHYQVTFLRKALAARIDAFFSEQDKIEFWNIHLSGNVNEFQQFLRKFRTKISTRYPSNDRRGKSILLDAIEWGIRHPDVLLTERTQRPEGVEDFRSLQYESPNLVSVSMLLSGLHNLGENHNKKVKRIVHDEQSEFGQYLQQMYRYFKGVKIRDDLQLFPIVEGTDMFPDALEFGSSSSSPYLQLVDVCLWLLKQKVDLKKEIYGRAGELLDTVIKRSSINHFSSSFLQAEVQYFTQLLMNAPISEAQLIKAQKQIAELEEQRKKRLENNW</sequence>
<keyword evidence="1" id="KW-0175">Coiled coil</keyword>